<dbReference type="EMBL" id="VJMJ01000269">
    <property type="protein sequence ID" value="KAF0724520.1"/>
    <property type="molecule type" value="Genomic_DNA"/>
</dbReference>
<dbReference type="Gene3D" id="1.20.1270.60">
    <property type="entry name" value="Arfaptin homology (AH) domain/BAR domain"/>
    <property type="match status" value="1"/>
</dbReference>
<sequence>MEGIPSSLHIRSEEGVLALVENSKHHLLLAPNGAMERWVQLERFVQEFQNRPLSERIRDKRRLAIQKWIHSAPVRAVFGKAQTVTQSQRKQLDVSKRNHTALVKDMRELVDHVKTLATTTIDMGYVWTALVEADASALVEQSHVEFLKMGQGMANLCLSTGTQILATIVMPLEAKLDKLAQLHTLLDVEDEMRLLVVAAARKLERATDKTIFDRQNELKQAQLRATRMTTDLQVILEWTDTMRPELIRHEMNRVMKLLHEMCASARNLLVDSNAFPSLQIEAMDT</sequence>
<evidence type="ECO:0000313" key="2">
    <source>
        <dbReference type="Proteomes" id="UP000481153"/>
    </source>
</evidence>
<reference evidence="1 2" key="1">
    <citation type="submission" date="2019-07" db="EMBL/GenBank/DDBJ databases">
        <title>Genomics analysis of Aphanomyces spp. identifies a new class of oomycete effector associated with host adaptation.</title>
        <authorList>
            <person name="Gaulin E."/>
        </authorList>
    </citation>
    <scope>NUCLEOTIDE SEQUENCE [LARGE SCALE GENOMIC DNA]</scope>
    <source>
        <strain evidence="1 2">ATCC 201684</strain>
    </source>
</reference>
<organism evidence="1 2">
    <name type="scientific">Aphanomyces euteiches</name>
    <dbReference type="NCBI Taxonomy" id="100861"/>
    <lineage>
        <taxon>Eukaryota</taxon>
        <taxon>Sar</taxon>
        <taxon>Stramenopiles</taxon>
        <taxon>Oomycota</taxon>
        <taxon>Saprolegniomycetes</taxon>
        <taxon>Saprolegniales</taxon>
        <taxon>Verrucalvaceae</taxon>
        <taxon>Aphanomyces</taxon>
    </lineage>
</organism>
<keyword evidence="2" id="KW-1185">Reference proteome</keyword>
<dbReference type="VEuPathDB" id="FungiDB:AeMF1_003602"/>
<dbReference type="AlphaFoldDB" id="A0A6G0WC65"/>
<evidence type="ECO:0000313" key="1">
    <source>
        <dbReference type="EMBL" id="KAF0724520.1"/>
    </source>
</evidence>
<protein>
    <submittedName>
        <fullName evidence="1">Uncharacterized protein</fullName>
    </submittedName>
</protein>
<accession>A0A6G0WC65</accession>
<dbReference type="InterPro" id="IPR027267">
    <property type="entry name" value="AH/BAR_dom_sf"/>
</dbReference>
<proteinExistence type="predicted"/>
<comment type="caution">
    <text evidence="1">The sequence shown here is derived from an EMBL/GenBank/DDBJ whole genome shotgun (WGS) entry which is preliminary data.</text>
</comment>
<gene>
    <name evidence="1" type="ORF">Ae201684_016814</name>
</gene>
<name>A0A6G0WC65_9STRA</name>
<dbReference type="Proteomes" id="UP000481153">
    <property type="component" value="Unassembled WGS sequence"/>
</dbReference>